<keyword evidence="9 15" id="KW-0851">Voltage-gated channel</keyword>
<dbReference type="EMBL" id="JAPWDV010000001">
    <property type="protein sequence ID" value="KAJ6221646.1"/>
    <property type="molecule type" value="Genomic_DNA"/>
</dbReference>
<feature type="transmembrane region" description="Helical" evidence="17">
    <location>
        <begin position="482"/>
        <end position="503"/>
    </location>
</feature>
<feature type="domain" description="Ion transport" evidence="18">
    <location>
        <begin position="448"/>
        <end position="684"/>
    </location>
</feature>
<dbReference type="Pfam" id="PF00520">
    <property type="entry name" value="Ion_trans"/>
    <property type="match status" value="2"/>
</dbReference>
<dbReference type="FunFam" id="1.10.287.70:FF:000007">
    <property type="entry name" value="Voltage-dependent L-type calcium channel subunit alpha"/>
    <property type="match status" value="1"/>
</dbReference>
<keyword evidence="7" id="KW-0677">Repeat</keyword>
<dbReference type="PANTHER" id="PTHR45628">
    <property type="entry name" value="VOLTAGE-DEPENDENT CALCIUM CHANNEL TYPE A SUBUNIT ALPHA-1"/>
    <property type="match status" value="1"/>
</dbReference>
<keyword evidence="12 17" id="KW-0472">Membrane</keyword>
<dbReference type="Gene3D" id="1.10.287.70">
    <property type="match status" value="2"/>
</dbReference>
<name>A0A9Q0RPD8_BLOTA</name>
<proteinExistence type="inferred from homology"/>
<dbReference type="InterPro" id="IPR050599">
    <property type="entry name" value="VDCC_alpha-1_subunit"/>
</dbReference>
<feature type="transmembrane region" description="Helical" evidence="17">
    <location>
        <begin position="651"/>
        <end position="677"/>
    </location>
</feature>
<evidence type="ECO:0000256" key="12">
    <source>
        <dbReference type="ARBA" id="ARBA00023136"/>
    </source>
</evidence>
<dbReference type="OMA" id="DEMQMKR"/>
<evidence type="ECO:0000256" key="14">
    <source>
        <dbReference type="PIRSR" id="PIRSR602077-1"/>
    </source>
</evidence>
<feature type="compositionally biased region" description="Low complexity" evidence="16">
    <location>
        <begin position="50"/>
        <end position="86"/>
    </location>
</feature>
<dbReference type="PRINTS" id="PR01630">
    <property type="entry name" value="LVDCCALPHA1"/>
</dbReference>
<feature type="transmembrane region" description="Helical" evidence="17">
    <location>
        <begin position="574"/>
        <end position="598"/>
    </location>
</feature>
<dbReference type="AlphaFoldDB" id="A0A9Q0RPD8"/>
<evidence type="ECO:0000256" key="16">
    <source>
        <dbReference type="SAM" id="MobiDB-lite"/>
    </source>
</evidence>
<dbReference type="Gene3D" id="1.20.120.350">
    <property type="entry name" value="Voltage-gated potassium channels. Chain C"/>
    <property type="match status" value="2"/>
</dbReference>
<feature type="transmembrane region" description="Helical" evidence="17">
    <location>
        <begin position="449"/>
        <end position="470"/>
    </location>
</feature>
<dbReference type="FunFam" id="1.20.120.350:FF:000001">
    <property type="entry name" value="Voltage-dependent L-type calcium channel subunit alpha"/>
    <property type="match status" value="1"/>
</dbReference>
<evidence type="ECO:0000256" key="17">
    <source>
        <dbReference type="SAM" id="Phobius"/>
    </source>
</evidence>
<keyword evidence="6 14" id="KW-0479">Metal-binding</keyword>
<evidence type="ECO:0000256" key="7">
    <source>
        <dbReference type="ARBA" id="ARBA00022737"/>
    </source>
</evidence>
<keyword evidence="3 15" id="KW-0109">Calcium transport</keyword>
<keyword evidence="2" id="KW-0813">Transport</keyword>
<keyword evidence="8 14" id="KW-0106">Calcium</keyword>
<feature type="compositionally biased region" description="Low complexity" evidence="16">
    <location>
        <begin position="1"/>
        <end position="16"/>
    </location>
</feature>
<evidence type="ECO:0000313" key="20">
    <source>
        <dbReference type="Proteomes" id="UP001142055"/>
    </source>
</evidence>
<dbReference type="GO" id="GO:0098703">
    <property type="term" value="P:calcium ion import across plasma membrane"/>
    <property type="evidence" value="ECO:0007669"/>
    <property type="project" value="TreeGrafter"/>
</dbReference>
<evidence type="ECO:0000256" key="1">
    <source>
        <dbReference type="ARBA" id="ARBA00004141"/>
    </source>
</evidence>
<feature type="compositionally biased region" description="Pro residues" evidence="16">
    <location>
        <begin position="87"/>
        <end position="106"/>
    </location>
</feature>
<accession>A0A9Q0RPD8</accession>
<feature type="region of interest" description="Disordered" evidence="16">
    <location>
        <begin position="1"/>
        <end position="111"/>
    </location>
</feature>
<keyword evidence="10 17" id="KW-1133">Transmembrane helix</keyword>
<dbReference type="GO" id="GO:0008331">
    <property type="term" value="F:high voltage-gated calcium channel activity"/>
    <property type="evidence" value="ECO:0007669"/>
    <property type="project" value="TreeGrafter"/>
</dbReference>
<organism evidence="19 20">
    <name type="scientific">Blomia tropicalis</name>
    <name type="common">Mite</name>
    <dbReference type="NCBI Taxonomy" id="40697"/>
    <lineage>
        <taxon>Eukaryota</taxon>
        <taxon>Metazoa</taxon>
        <taxon>Ecdysozoa</taxon>
        <taxon>Arthropoda</taxon>
        <taxon>Chelicerata</taxon>
        <taxon>Arachnida</taxon>
        <taxon>Acari</taxon>
        <taxon>Acariformes</taxon>
        <taxon>Sarcoptiformes</taxon>
        <taxon>Astigmata</taxon>
        <taxon>Glycyphagoidea</taxon>
        <taxon>Echimyopodidae</taxon>
        <taxon>Blomia</taxon>
    </lineage>
</organism>
<feature type="binding site" evidence="14">
    <location>
        <position position="630"/>
    </location>
    <ligand>
        <name>Ca(2+)</name>
        <dbReference type="ChEBI" id="CHEBI:29108"/>
    </ligand>
</feature>
<protein>
    <recommendedName>
        <fullName evidence="15">Voltage-dependent L-type calcium channel subunit alpha</fullName>
    </recommendedName>
</protein>
<dbReference type="InterPro" id="IPR002077">
    <property type="entry name" value="VDCCAlpha1"/>
</dbReference>
<comment type="subcellular location">
    <subcellularLocation>
        <location evidence="1 15">Membrane</location>
        <topology evidence="1 15">Multi-pass membrane protein</topology>
    </subcellularLocation>
</comment>
<evidence type="ECO:0000256" key="6">
    <source>
        <dbReference type="ARBA" id="ARBA00022723"/>
    </source>
</evidence>
<dbReference type="Proteomes" id="UP001142055">
    <property type="component" value="Chromosome 1"/>
</dbReference>
<dbReference type="GO" id="GO:0005891">
    <property type="term" value="C:voltage-gated calcium channel complex"/>
    <property type="evidence" value="ECO:0007669"/>
    <property type="project" value="InterPro"/>
</dbReference>
<comment type="similarity">
    <text evidence="15">Belongs to the calcium channel alpha-1 subunit (TC 1.A.1.11) family.</text>
</comment>
<evidence type="ECO:0000256" key="5">
    <source>
        <dbReference type="ARBA" id="ARBA00022692"/>
    </source>
</evidence>
<evidence type="ECO:0000256" key="3">
    <source>
        <dbReference type="ARBA" id="ARBA00022568"/>
    </source>
</evidence>
<dbReference type="PRINTS" id="PR00167">
    <property type="entry name" value="CACHANNEL"/>
</dbReference>
<keyword evidence="11" id="KW-0406">Ion transport</keyword>
<dbReference type="PANTHER" id="PTHR45628:SF1">
    <property type="entry name" value="VOLTAGE-DEPENDENT CALCIUM CHANNEL TYPE D SUBUNIT ALPHA-1"/>
    <property type="match status" value="1"/>
</dbReference>
<feature type="transmembrane region" description="Helical" evidence="17">
    <location>
        <begin position="182"/>
        <end position="204"/>
    </location>
</feature>
<comment type="function">
    <text evidence="15">Voltage-sensitive calcium channels (VSCC) mediate the entry of calcium ions into excitable cells and are also involved in a variety of calcium-dependent processes, including muscle contraction, hormone or neurotransmitter release, gene expression, cell motility, cell division and cell death.</text>
</comment>
<dbReference type="GO" id="GO:0019722">
    <property type="term" value="P:calcium-mediated signaling"/>
    <property type="evidence" value="ECO:0007669"/>
    <property type="project" value="UniProtKB-ARBA"/>
</dbReference>
<evidence type="ECO:0000256" key="15">
    <source>
        <dbReference type="RuleBase" id="RU003808"/>
    </source>
</evidence>
<dbReference type="InterPro" id="IPR005446">
    <property type="entry name" value="VDCC_L_a1su"/>
</dbReference>
<evidence type="ECO:0000256" key="11">
    <source>
        <dbReference type="ARBA" id="ARBA00023065"/>
    </source>
</evidence>
<dbReference type="InterPro" id="IPR005821">
    <property type="entry name" value="Ion_trans_dom"/>
</dbReference>
<feature type="transmembrane region" description="Helical" evidence="17">
    <location>
        <begin position="347"/>
        <end position="369"/>
    </location>
</feature>
<keyword evidence="4 15" id="KW-0107">Calcium channel</keyword>
<reference evidence="19" key="1">
    <citation type="submission" date="2022-12" db="EMBL/GenBank/DDBJ databases">
        <title>Genome assemblies of Blomia tropicalis.</title>
        <authorList>
            <person name="Cui Y."/>
        </authorList>
    </citation>
    <scope>NUCLEOTIDE SEQUENCE</scope>
    <source>
        <tissue evidence="19">Adult mites</tissue>
    </source>
</reference>
<evidence type="ECO:0000256" key="2">
    <source>
        <dbReference type="ARBA" id="ARBA00022448"/>
    </source>
</evidence>
<evidence type="ECO:0000313" key="19">
    <source>
        <dbReference type="EMBL" id="KAJ6221646.1"/>
    </source>
</evidence>
<feature type="transmembrane region" description="Helical" evidence="17">
    <location>
        <begin position="249"/>
        <end position="272"/>
    </location>
</feature>
<dbReference type="GO" id="GO:0046872">
    <property type="term" value="F:metal ion binding"/>
    <property type="evidence" value="ECO:0007669"/>
    <property type="project" value="UniProtKB-KW"/>
</dbReference>
<dbReference type="GO" id="GO:0016323">
    <property type="term" value="C:basolateral plasma membrane"/>
    <property type="evidence" value="ECO:0007669"/>
    <property type="project" value="UniProtKB-ARBA"/>
</dbReference>
<gene>
    <name evidence="19" type="ORF">RDWZM_000191</name>
</gene>
<dbReference type="Gene3D" id="6.10.250.2500">
    <property type="match status" value="1"/>
</dbReference>
<feature type="region of interest" description="Disordered" evidence="16">
    <location>
        <begin position="687"/>
        <end position="716"/>
    </location>
</feature>
<feature type="transmembrane region" description="Helical" evidence="17">
    <location>
        <begin position="156"/>
        <end position="176"/>
    </location>
</feature>
<feature type="compositionally biased region" description="Basic and acidic residues" evidence="16">
    <location>
        <begin position="704"/>
        <end position="716"/>
    </location>
</feature>
<evidence type="ECO:0000256" key="9">
    <source>
        <dbReference type="ARBA" id="ARBA00022882"/>
    </source>
</evidence>
<feature type="domain" description="Ion transport" evidence="18">
    <location>
        <begin position="145"/>
        <end position="380"/>
    </location>
</feature>
<dbReference type="GO" id="GO:0016322">
    <property type="term" value="P:neuron remodeling"/>
    <property type="evidence" value="ECO:0007669"/>
    <property type="project" value="UniProtKB-ARBA"/>
</dbReference>
<dbReference type="GO" id="GO:0050906">
    <property type="term" value="P:detection of stimulus involved in sensory perception"/>
    <property type="evidence" value="ECO:0007669"/>
    <property type="project" value="UniProtKB-ARBA"/>
</dbReference>
<dbReference type="InterPro" id="IPR027359">
    <property type="entry name" value="Volt_channel_dom_sf"/>
</dbReference>
<comment type="caution">
    <text evidence="19">The sequence shown here is derived from an EMBL/GenBank/DDBJ whole genome shotgun (WGS) entry which is preliminary data.</text>
</comment>
<sequence>MEQPTGNGNNQQQQQQPPIPKAPPRQNGRPSISTGPALVIPNSPSPPLQPSNGGSKSTEPTTSPAAAAAAASASATPTPSIHNPNAHLPPPYNLPPVGQQPPPPPQSGERKRIVRKVIKAPEKAERVLYCLTLRNPIRRLSGDSNDTNQILEKIEYFFLVVFTLECFMKIIAYGFFSHQNGYLRSAWNLLDFIIVVIGLISSVLQQISTESIDVKALRAFRVLRPLRLVSGVPSLQVVLNSIIKAMVPLLHIALLVIFVIVIYAVIGLELFVGRMHRTCYHNFTGEQMEDPSPCGGEFTCEEMYVCREPFEGPNAGITNFDNFGLAMLTVFQCVTNINDSVGNSWPWIYFISLIILGSFFVMNLVLGVLSGEFSKEREKAKARGDFHKLREKQQIEEDLRGYLDWITQAEDIEPDDKKQMQKESVLKKQLGRINRRMRRVCRKICKSQALYWAVIVLVFLNTLTLASEHYGQQKWLDDFQEAANLIFVTLFLFEMLLKMYSLGFQGYFVSLFNRFDCFVVISSILEAVLTYTNLMPPLGVSVLRCVRLLRIFKVTKYWTSLRNLVASLINSMRAIASLLLLLFLFIVIFALLGMQVFGGKFNFPDKEKPQANFDSFYQSLLTVFQILTGEDWNEVMYDGINAFGGVSKPGILACVYFIILFICGNYILLNVFLAIAVDNLADADSLSPIEKEDEEEEEVTMITKSKEELEKKDVED</sequence>
<dbReference type="GO" id="GO:0042045">
    <property type="term" value="P:epithelial fluid transport"/>
    <property type="evidence" value="ECO:0007669"/>
    <property type="project" value="UniProtKB-ARBA"/>
</dbReference>
<dbReference type="FunFam" id="1.10.287.70:FF:000021">
    <property type="entry name" value="Voltage-dependent L-type calcium channel subunit alpha"/>
    <property type="match status" value="1"/>
</dbReference>
<keyword evidence="5 17" id="KW-0812">Transmembrane</keyword>
<dbReference type="SUPFAM" id="SSF81324">
    <property type="entry name" value="Voltage-gated potassium channels"/>
    <property type="match status" value="2"/>
</dbReference>
<evidence type="ECO:0000256" key="8">
    <source>
        <dbReference type="ARBA" id="ARBA00022837"/>
    </source>
</evidence>
<keyword evidence="20" id="KW-1185">Reference proteome</keyword>
<evidence type="ECO:0000256" key="13">
    <source>
        <dbReference type="ARBA" id="ARBA00023303"/>
    </source>
</evidence>
<evidence type="ECO:0000259" key="18">
    <source>
        <dbReference type="Pfam" id="PF00520"/>
    </source>
</evidence>
<dbReference type="GO" id="GO:0009581">
    <property type="term" value="P:detection of external stimulus"/>
    <property type="evidence" value="ECO:0007669"/>
    <property type="project" value="UniProtKB-ARBA"/>
</dbReference>
<evidence type="ECO:0000256" key="10">
    <source>
        <dbReference type="ARBA" id="ARBA00022989"/>
    </source>
</evidence>
<dbReference type="GO" id="GO:0009582">
    <property type="term" value="P:detection of abiotic stimulus"/>
    <property type="evidence" value="ECO:0007669"/>
    <property type="project" value="UniProtKB-ARBA"/>
</dbReference>
<keyword evidence="13" id="KW-0407">Ion channel</keyword>
<evidence type="ECO:0000256" key="4">
    <source>
        <dbReference type="ARBA" id="ARBA00022673"/>
    </source>
</evidence>